<keyword evidence="2" id="KW-1185">Reference proteome</keyword>
<reference evidence="1 2" key="1">
    <citation type="submission" date="2018-03" db="EMBL/GenBank/DDBJ databases">
        <title>Genomic Encyclopedia of Archaeal and Bacterial Type Strains, Phase II (KMG-II): from individual species to whole genera.</title>
        <authorList>
            <person name="Goeker M."/>
        </authorList>
    </citation>
    <scope>NUCLEOTIDE SEQUENCE [LARGE SCALE GENOMIC DNA]</scope>
    <source>
        <strain evidence="1 2">DSM 43146</strain>
    </source>
</reference>
<evidence type="ECO:0000313" key="1">
    <source>
        <dbReference type="EMBL" id="PRX18280.1"/>
    </source>
</evidence>
<accession>A0A2T0K5Q6</accession>
<organism evidence="1 2">
    <name type="scientific">Actinoplanes italicus</name>
    <dbReference type="NCBI Taxonomy" id="113567"/>
    <lineage>
        <taxon>Bacteria</taxon>
        <taxon>Bacillati</taxon>
        <taxon>Actinomycetota</taxon>
        <taxon>Actinomycetes</taxon>
        <taxon>Micromonosporales</taxon>
        <taxon>Micromonosporaceae</taxon>
        <taxon>Actinoplanes</taxon>
    </lineage>
</organism>
<sequence>MNEVYFCGNCRRQQQPSQGERCIMCNRITVSWYTDRESEQDALRKWRSING</sequence>
<name>A0A2T0K5Q6_9ACTN</name>
<gene>
    <name evidence="1" type="ORF">CLV67_113113</name>
</gene>
<dbReference type="EMBL" id="PVMZ01000013">
    <property type="protein sequence ID" value="PRX18280.1"/>
    <property type="molecule type" value="Genomic_DNA"/>
</dbReference>
<protein>
    <submittedName>
        <fullName evidence="1">Uncharacterized protein</fullName>
    </submittedName>
</protein>
<proteinExistence type="predicted"/>
<dbReference type="AlphaFoldDB" id="A0A2T0K5Q6"/>
<evidence type="ECO:0000313" key="2">
    <source>
        <dbReference type="Proteomes" id="UP000239415"/>
    </source>
</evidence>
<dbReference type="Proteomes" id="UP000239415">
    <property type="component" value="Unassembled WGS sequence"/>
</dbReference>
<comment type="caution">
    <text evidence="1">The sequence shown here is derived from an EMBL/GenBank/DDBJ whole genome shotgun (WGS) entry which is preliminary data.</text>
</comment>